<evidence type="ECO:0000313" key="3">
    <source>
        <dbReference type="EMBL" id="NYD54186.1"/>
    </source>
</evidence>
<feature type="transmembrane region" description="Helical" evidence="2">
    <location>
        <begin position="146"/>
        <end position="170"/>
    </location>
</feature>
<feature type="region of interest" description="Disordered" evidence="1">
    <location>
        <begin position="84"/>
        <end position="112"/>
    </location>
</feature>
<dbReference type="EMBL" id="JACCBH010000001">
    <property type="protein sequence ID" value="NYD54186.1"/>
    <property type="molecule type" value="Genomic_DNA"/>
</dbReference>
<dbReference type="AlphaFoldDB" id="A0A7Y9JMM4"/>
<evidence type="ECO:0000256" key="2">
    <source>
        <dbReference type="SAM" id="Phobius"/>
    </source>
</evidence>
<keyword evidence="4" id="KW-1185">Reference proteome</keyword>
<comment type="caution">
    <text evidence="3">The sequence shown here is derived from an EMBL/GenBank/DDBJ whole genome shotgun (WGS) entry which is preliminary data.</text>
</comment>
<evidence type="ECO:0000256" key="1">
    <source>
        <dbReference type="SAM" id="MobiDB-lite"/>
    </source>
</evidence>
<evidence type="ECO:0000313" key="4">
    <source>
        <dbReference type="Proteomes" id="UP000552045"/>
    </source>
</evidence>
<organism evidence="3 4">
    <name type="scientific">Microbacterium pseudoresistens</name>
    <dbReference type="NCBI Taxonomy" id="640634"/>
    <lineage>
        <taxon>Bacteria</taxon>
        <taxon>Bacillati</taxon>
        <taxon>Actinomycetota</taxon>
        <taxon>Actinomycetes</taxon>
        <taxon>Micrococcales</taxon>
        <taxon>Microbacteriaceae</taxon>
        <taxon>Microbacterium</taxon>
    </lineage>
</organism>
<accession>A0A7Y9JMM4</accession>
<keyword evidence="2" id="KW-0472">Membrane</keyword>
<reference evidence="3 4" key="1">
    <citation type="submission" date="2020-07" db="EMBL/GenBank/DDBJ databases">
        <title>Sequencing the genomes of 1000 actinobacteria strains.</title>
        <authorList>
            <person name="Klenk H.-P."/>
        </authorList>
    </citation>
    <scope>NUCLEOTIDE SEQUENCE [LARGE SCALE GENOMIC DNA]</scope>
    <source>
        <strain evidence="3 4">DSM 22185</strain>
    </source>
</reference>
<proteinExistence type="predicted"/>
<keyword evidence="2" id="KW-0812">Transmembrane</keyword>
<feature type="compositionally biased region" description="Low complexity" evidence="1">
    <location>
        <begin position="13"/>
        <end position="32"/>
    </location>
</feature>
<protein>
    <submittedName>
        <fullName evidence="3">Uncharacterized protein</fullName>
    </submittedName>
</protein>
<feature type="region of interest" description="Disordered" evidence="1">
    <location>
        <begin position="1"/>
        <end position="62"/>
    </location>
</feature>
<dbReference type="Proteomes" id="UP000552045">
    <property type="component" value="Unassembled WGS sequence"/>
</dbReference>
<gene>
    <name evidence="3" type="ORF">BKA02_001241</name>
</gene>
<sequence>MRNDGGESGAGAGSADAAASTAAESAPAESAAPVPGLPANDIAEAVVPDIDIPEPDIPEPVIPEPEVSAQKVEAFEVPPPEIDVEAAAEGASSPLPRMRSDRPRRDPFVPVVRDPGIPASAVTTYVDTTAADDAVQARRSAVLTGILVVAGLVLLGAAVVALVVLTPVVFSRLA</sequence>
<feature type="compositionally biased region" description="Gly residues" evidence="1">
    <location>
        <begin position="1"/>
        <end position="12"/>
    </location>
</feature>
<name>A0A7Y9JMM4_9MICO</name>
<dbReference type="RefSeq" id="WP_179432301.1">
    <property type="nucleotide sequence ID" value="NZ_BAABLC010000001.1"/>
</dbReference>
<feature type="compositionally biased region" description="Basic and acidic residues" evidence="1">
    <location>
        <begin position="98"/>
        <end position="107"/>
    </location>
</feature>
<keyword evidence="2" id="KW-1133">Transmembrane helix</keyword>